<comment type="caution">
    <text evidence="2">The sequence shown here is derived from an EMBL/GenBank/DDBJ whole genome shotgun (WGS) entry which is preliminary data.</text>
</comment>
<evidence type="ECO:0000256" key="1">
    <source>
        <dbReference type="SAM" id="MobiDB-lite"/>
    </source>
</evidence>
<feature type="region of interest" description="Disordered" evidence="1">
    <location>
        <begin position="265"/>
        <end position="301"/>
    </location>
</feature>
<proteinExistence type="predicted"/>
<reference evidence="2" key="1">
    <citation type="submission" date="2023-07" db="EMBL/GenBank/DDBJ databases">
        <authorList>
            <person name="Kim M."/>
        </authorList>
    </citation>
    <scope>NUCLEOTIDE SEQUENCE</scope>
    <source>
        <strain evidence="2">BIUV-7</strain>
    </source>
</reference>
<gene>
    <name evidence="2" type="ORF">Q4F19_06300</name>
</gene>
<sequence length="301" mass="32633">MRRLVIISAAFGKLRGGAEEERGEILIGDLPEDRHTSSDRSVGSVEAAGADLGNGQVAENAGLKHWAALPLGDGKAAFELLLGGRKTTHLLKRHTAIAICGDQEGCICAIGIRGLSIITERVGIVAGDEIDRTNARQCDRLAALLTGRRKDLVSPQRIGERAFKISAAPRRDGSHDQKVGELDRIRCNPRDRAAQCFVGRACSFGEPIEVEQRGNPQPIGRGERNRLIAAKRDGTAQPSGHLTFAERLLGLLHKDRTPVREVRLHIRGNSGFGHTDPCPRKSKKDPNRSKNGSHLCLYPAP</sequence>
<dbReference type="EMBL" id="JAUOTP010000002">
    <property type="protein sequence ID" value="MDO6413987.1"/>
    <property type="molecule type" value="Genomic_DNA"/>
</dbReference>
<evidence type="ECO:0000313" key="3">
    <source>
        <dbReference type="Proteomes" id="UP001169764"/>
    </source>
</evidence>
<dbReference type="RefSeq" id="WP_303540792.1">
    <property type="nucleotide sequence ID" value="NZ_JAUOTP010000002.1"/>
</dbReference>
<dbReference type="Proteomes" id="UP001169764">
    <property type="component" value="Unassembled WGS sequence"/>
</dbReference>
<name>A0ABT8Y6P0_9SPHN</name>
<keyword evidence="3" id="KW-1185">Reference proteome</keyword>
<organism evidence="2 3">
    <name type="scientific">Sphingomonas natans</name>
    <dbReference type="NCBI Taxonomy" id="3063330"/>
    <lineage>
        <taxon>Bacteria</taxon>
        <taxon>Pseudomonadati</taxon>
        <taxon>Pseudomonadota</taxon>
        <taxon>Alphaproteobacteria</taxon>
        <taxon>Sphingomonadales</taxon>
        <taxon>Sphingomonadaceae</taxon>
        <taxon>Sphingomonas</taxon>
    </lineage>
</organism>
<protein>
    <submittedName>
        <fullName evidence="2">Uncharacterized protein</fullName>
    </submittedName>
</protein>
<evidence type="ECO:0000313" key="2">
    <source>
        <dbReference type="EMBL" id="MDO6413987.1"/>
    </source>
</evidence>
<accession>A0ABT8Y6P0</accession>